<organism evidence="1 2">
    <name type="scientific">Limnobacter humi</name>
    <dbReference type="NCBI Taxonomy" id="1778671"/>
    <lineage>
        <taxon>Bacteria</taxon>
        <taxon>Pseudomonadati</taxon>
        <taxon>Pseudomonadota</taxon>
        <taxon>Betaproteobacteria</taxon>
        <taxon>Burkholderiales</taxon>
        <taxon>Burkholderiaceae</taxon>
        <taxon>Limnobacter</taxon>
    </lineage>
</organism>
<accession>A0ABT1WFP8</accession>
<gene>
    <name evidence="1" type="ORF">NQT62_07830</name>
</gene>
<evidence type="ECO:0000313" key="1">
    <source>
        <dbReference type="EMBL" id="MCQ8896341.1"/>
    </source>
</evidence>
<dbReference type="EMBL" id="JANIGO010000002">
    <property type="protein sequence ID" value="MCQ8896341.1"/>
    <property type="molecule type" value="Genomic_DNA"/>
</dbReference>
<sequence length="84" mass="8888">MAKLPIAANTAEPISVGLFKLRILLPPNLCVVNGIELASLLNVASKAAPLARVELTGLFLIGFSQPLHPLYYPSKKAHPSGSKV</sequence>
<protein>
    <submittedName>
        <fullName evidence="1">Uncharacterized protein</fullName>
    </submittedName>
</protein>
<keyword evidence="2" id="KW-1185">Reference proteome</keyword>
<evidence type="ECO:0000313" key="2">
    <source>
        <dbReference type="Proteomes" id="UP001204142"/>
    </source>
</evidence>
<dbReference type="RefSeq" id="WP_256764448.1">
    <property type="nucleotide sequence ID" value="NZ_JANIGO010000002.1"/>
</dbReference>
<reference evidence="1 2" key="1">
    <citation type="submission" date="2022-07" db="EMBL/GenBank/DDBJ databases">
        <authorList>
            <person name="Xamxidin M."/>
            <person name="Wu M."/>
        </authorList>
    </citation>
    <scope>NUCLEOTIDE SEQUENCE [LARGE SCALE GENOMIC DNA]</scope>
    <source>
        <strain evidence="1 2">NBRC 111650</strain>
    </source>
</reference>
<proteinExistence type="predicted"/>
<dbReference type="Proteomes" id="UP001204142">
    <property type="component" value="Unassembled WGS sequence"/>
</dbReference>
<comment type="caution">
    <text evidence="1">The sequence shown here is derived from an EMBL/GenBank/DDBJ whole genome shotgun (WGS) entry which is preliminary data.</text>
</comment>
<name>A0ABT1WFP8_9BURK</name>